<dbReference type="EC" id="5.4.99.-" evidence="3"/>
<organism evidence="5 6">
    <name type="scientific">Paenibacillus oleatilyticus</name>
    <dbReference type="NCBI Taxonomy" id="2594886"/>
    <lineage>
        <taxon>Bacteria</taxon>
        <taxon>Bacillati</taxon>
        <taxon>Bacillota</taxon>
        <taxon>Bacilli</taxon>
        <taxon>Bacillales</taxon>
        <taxon>Paenibacillaceae</taxon>
        <taxon>Paenibacillus</taxon>
    </lineage>
</organism>
<dbReference type="RefSeq" id="WP_373956997.1">
    <property type="nucleotide sequence ID" value="NZ_JBHDLN010000030.1"/>
</dbReference>
<evidence type="ECO:0000313" key="6">
    <source>
        <dbReference type="Proteomes" id="UP001575622"/>
    </source>
</evidence>
<keyword evidence="3 5" id="KW-0413">Isomerase</keyword>
<evidence type="ECO:0000256" key="2">
    <source>
        <dbReference type="ARBA" id="ARBA00010876"/>
    </source>
</evidence>
<dbReference type="Pfam" id="PF00849">
    <property type="entry name" value="PseudoU_synth_2"/>
    <property type="match status" value="1"/>
</dbReference>
<reference evidence="5 6" key="1">
    <citation type="submission" date="2024-09" db="EMBL/GenBank/DDBJ databases">
        <authorList>
            <person name="Makale K.P.P."/>
            <person name="Makhzoum A."/>
            <person name="Rantong G."/>
            <person name="Rahube T.O."/>
        </authorList>
    </citation>
    <scope>NUCLEOTIDE SEQUENCE [LARGE SCALE GENOMIC DNA]</scope>
    <source>
        <strain evidence="5 6">KM_D13</strain>
    </source>
</reference>
<dbReference type="InterPro" id="IPR006145">
    <property type="entry name" value="PsdUridine_synth_RsuA/RluA"/>
</dbReference>
<keyword evidence="6" id="KW-1185">Reference proteome</keyword>
<sequence>MSYYKPLEYIVPTEDDGMVLRTILQKRMGVSRKLLSRLKLTEQGITVNGERKYIDVKVRAGDRVAARMETEASDDILPQPLPIDILYEDDELLVLNKEAGMIVHPTHGHYTDTLANGVVHYWREKGVSFRFRPVHRLDQETSGVLAVAKNPYVHQQISEEMQAHGLKKEYVALVHGVIGIDEGTVDAPIDRNPLAPHVRIVTPTGYPAVTHYRVERRFHEATLVRLWLETGRTHQIRVHMRHLGHPLLGDKMYGPGGTADEVELAAAEGIPVADRSATQQQVAPSVCQAASPAADYGMERQALHACTLGLTHPVTRQRMEFHAPLPADMELCIEQLEQSEAAH</sequence>
<comment type="function">
    <text evidence="3">Responsible for synthesis of pseudouridine from uracil.</text>
</comment>
<dbReference type="InterPro" id="IPR006225">
    <property type="entry name" value="PsdUridine_synth_RluC/D"/>
</dbReference>
<dbReference type="CDD" id="cd02869">
    <property type="entry name" value="PseudoU_synth_RluA_like"/>
    <property type="match status" value="1"/>
</dbReference>
<comment type="catalytic activity">
    <reaction evidence="1 3">
        <text>a uridine in RNA = a pseudouridine in RNA</text>
        <dbReference type="Rhea" id="RHEA:48348"/>
        <dbReference type="Rhea" id="RHEA-COMP:12068"/>
        <dbReference type="Rhea" id="RHEA-COMP:12069"/>
        <dbReference type="ChEBI" id="CHEBI:65314"/>
        <dbReference type="ChEBI" id="CHEBI:65315"/>
    </reaction>
</comment>
<evidence type="ECO:0000256" key="3">
    <source>
        <dbReference type="RuleBase" id="RU362028"/>
    </source>
</evidence>
<dbReference type="EMBL" id="JBHDLN010000030">
    <property type="protein sequence ID" value="MFB0847098.1"/>
    <property type="molecule type" value="Genomic_DNA"/>
</dbReference>
<gene>
    <name evidence="5" type="ORF">ACEU3E_33500</name>
</gene>
<dbReference type="Proteomes" id="UP001575622">
    <property type="component" value="Unassembled WGS sequence"/>
</dbReference>
<accession>A0ABV4VBU8</accession>
<evidence type="ECO:0000313" key="5">
    <source>
        <dbReference type="EMBL" id="MFB0847098.1"/>
    </source>
</evidence>
<dbReference type="Gene3D" id="3.30.2350.10">
    <property type="entry name" value="Pseudouridine synthase"/>
    <property type="match status" value="1"/>
</dbReference>
<dbReference type="InterPro" id="IPR020103">
    <property type="entry name" value="PsdUridine_synth_cat_dom_sf"/>
</dbReference>
<dbReference type="InterPro" id="IPR050188">
    <property type="entry name" value="RluA_PseudoU_synthase"/>
</dbReference>
<comment type="caution">
    <text evidence="5">The sequence shown here is derived from an EMBL/GenBank/DDBJ whole genome shotgun (WGS) entry which is preliminary data.</text>
</comment>
<dbReference type="NCBIfam" id="TIGR00005">
    <property type="entry name" value="rluA_subfam"/>
    <property type="match status" value="1"/>
</dbReference>
<evidence type="ECO:0000259" key="4">
    <source>
        <dbReference type="Pfam" id="PF00849"/>
    </source>
</evidence>
<dbReference type="PANTHER" id="PTHR21600:SF44">
    <property type="entry name" value="RIBOSOMAL LARGE SUBUNIT PSEUDOURIDINE SYNTHASE D"/>
    <property type="match status" value="1"/>
</dbReference>
<dbReference type="SUPFAM" id="SSF55120">
    <property type="entry name" value="Pseudouridine synthase"/>
    <property type="match status" value="1"/>
</dbReference>
<protein>
    <recommendedName>
        <fullName evidence="3">Pseudouridine synthase</fullName>
        <ecNumber evidence="3">5.4.99.-</ecNumber>
    </recommendedName>
</protein>
<comment type="similarity">
    <text evidence="2 3">Belongs to the pseudouridine synthase RluA family.</text>
</comment>
<feature type="domain" description="Pseudouridine synthase RsuA/RluA-like" evidence="4">
    <location>
        <begin position="92"/>
        <end position="242"/>
    </location>
</feature>
<dbReference type="PANTHER" id="PTHR21600">
    <property type="entry name" value="MITOCHONDRIAL RNA PSEUDOURIDINE SYNTHASE"/>
    <property type="match status" value="1"/>
</dbReference>
<dbReference type="GO" id="GO:0016853">
    <property type="term" value="F:isomerase activity"/>
    <property type="evidence" value="ECO:0007669"/>
    <property type="project" value="UniProtKB-KW"/>
</dbReference>
<evidence type="ECO:0000256" key="1">
    <source>
        <dbReference type="ARBA" id="ARBA00000073"/>
    </source>
</evidence>
<proteinExistence type="inferred from homology"/>
<name>A0ABV4VBU8_9BACL</name>